<dbReference type="PANTHER" id="PTHR31212:SF4">
    <property type="entry name" value="ALPHA-KETOGLUTARATE-DEPENDENT DIOXYGENASE ALKB HOMOLOG 3"/>
    <property type="match status" value="1"/>
</dbReference>
<protein>
    <submittedName>
        <fullName evidence="2">Alpha-ketoglutarate-dependent dioxygenase AlkB</fullName>
    </submittedName>
</protein>
<comment type="caution">
    <text evidence="2">The sequence shown here is derived from an EMBL/GenBank/DDBJ whole genome shotgun (WGS) entry which is preliminary data.</text>
</comment>
<accession>A0ABT5L8U3</accession>
<evidence type="ECO:0000313" key="2">
    <source>
        <dbReference type="EMBL" id="MDC8832402.1"/>
    </source>
</evidence>
<sequence length="209" mass="23566">MQFNLFANQVTSLAALPLPDADVLYQAGWLSAVESNQLAAQLQKELPWRQDSIKLYGREVKIPRLQSWHGAPHCHYQYSNLSLTPQRMTASLSHIQQRLQRELACQFNCVLANWYRDGQDGMGMHADDEPELGAQPVIASLSLGAARKFSFKHLASGKRTDFILEPGSLLVMRGATQQHYHHGLAKTRKPVSDRINLTYRYIIDPGANQ</sequence>
<dbReference type="SUPFAM" id="SSF51197">
    <property type="entry name" value="Clavaminate synthase-like"/>
    <property type="match status" value="1"/>
</dbReference>
<gene>
    <name evidence="2" type="ORF">OIK42_16725</name>
</gene>
<dbReference type="InterPro" id="IPR032854">
    <property type="entry name" value="ALKBH3"/>
</dbReference>
<dbReference type="InterPro" id="IPR005123">
    <property type="entry name" value="Oxoglu/Fe-dep_dioxygenase_dom"/>
</dbReference>
<reference evidence="2 3" key="1">
    <citation type="submission" date="2022-10" db="EMBL/GenBank/DDBJ databases">
        <title>Alteromonas sp. chi3 Genome sequencing.</title>
        <authorList>
            <person name="Park S."/>
        </authorList>
    </citation>
    <scope>NUCLEOTIDE SEQUENCE [LARGE SCALE GENOMIC DNA]</scope>
    <source>
        <strain evidence="3">chi3</strain>
    </source>
</reference>
<dbReference type="Gene3D" id="2.60.120.590">
    <property type="entry name" value="Alpha-ketoglutarate-dependent dioxygenase AlkB-like"/>
    <property type="match status" value="1"/>
</dbReference>
<dbReference type="InterPro" id="IPR027450">
    <property type="entry name" value="AlkB-like"/>
</dbReference>
<organism evidence="2 3">
    <name type="scientific">Alteromonas gilva</name>
    <dbReference type="NCBI Taxonomy" id="2987522"/>
    <lineage>
        <taxon>Bacteria</taxon>
        <taxon>Pseudomonadati</taxon>
        <taxon>Pseudomonadota</taxon>
        <taxon>Gammaproteobacteria</taxon>
        <taxon>Alteromonadales</taxon>
        <taxon>Alteromonadaceae</taxon>
        <taxon>Alteromonas/Salinimonas group</taxon>
        <taxon>Alteromonas</taxon>
    </lineage>
</organism>
<keyword evidence="2" id="KW-0560">Oxidoreductase</keyword>
<dbReference type="PANTHER" id="PTHR31212">
    <property type="entry name" value="ALPHA-KETOGLUTARATE-DEPENDENT DIOXYGENASE ALKB HOMOLOG 3"/>
    <property type="match status" value="1"/>
</dbReference>
<dbReference type="Proteomes" id="UP001218788">
    <property type="component" value="Unassembled WGS sequence"/>
</dbReference>
<dbReference type="PROSITE" id="PS51471">
    <property type="entry name" value="FE2OG_OXY"/>
    <property type="match status" value="1"/>
</dbReference>
<evidence type="ECO:0000313" key="3">
    <source>
        <dbReference type="Proteomes" id="UP001218788"/>
    </source>
</evidence>
<keyword evidence="3" id="KW-1185">Reference proteome</keyword>
<evidence type="ECO:0000259" key="1">
    <source>
        <dbReference type="PROSITE" id="PS51471"/>
    </source>
</evidence>
<proteinExistence type="predicted"/>
<keyword evidence="2" id="KW-0223">Dioxygenase</keyword>
<name>A0ABT5L8U3_9ALTE</name>
<dbReference type="RefSeq" id="WP_273642225.1">
    <property type="nucleotide sequence ID" value="NZ_JAQQXP010000003.1"/>
</dbReference>
<dbReference type="InterPro" id="IPR037151">
    <property type="entry name" value="AlkB-like_sf"/>
</dbReference>
<dbReference type="EMBL" id="JAQQXP010000003">
    <property type="protein sequence ID" value="MDC8832402.1"/>
    <property type="molecule type" value="Genomic_DNA"/>
</dbReference>
<feature type="domain" description="Fe2OG dioxygenase" evidence="1">
    <location>
        <begin position="106"/>
        <end position="203"/>
    </location>
</feature>
<dbReference type="Pfam" id="PF13532">
    <property type="entry name" value="2OG-FeII_Oxy_2"/>
    <property type="match status" value="1"/>
</dbReference>
<dbReference type="GO" id="GO:0051213">
    <property type="term" value="F:dioxygenase activity"/>
    <property type="evidence" value="ECO:0007669"/>
    <property type="project" value="UniProtKB-KW"/>
</dbReference>